<sequence>MGGGCVWLRCTAREGSGELGGCAESRRAPAGMTACETSRSIPWSSTWGACVSDVKTLAKALPCLWPVRRRRRSWAPLTFLETSSWRSCGGRHALRLLLLMKSELLADGVWRCLATMTSCSLFQGVGAGRVKEVSLWWLG</sequence>
<evidence type="ECO:0000313" key="1">
    <source>
        <dbReference type="EMBL" id="ABA95937.1"/>
    </source>
</evidence>
<protein>
    <submittedName>
        <fullName evidence="1">Uncharacterized protein</fullName>
    </submittedName>
</protein>
<dbReference type="EMBL" id="DP000011">
    <property type="protein sequence ID" value="ABA95937.1"/>
    <property type="molecule type" value="Genomic_DNA"/>
</dbReference>
<proteinExistence type="predicted"/>
<dbReference type="HOGENOM" id="CLU_3360512_0_0_1"/>
<gene>
    <name evidence="1" type="ordered locus">LOC_Os12g07960</name>
</gene>
<dbReference type="AlphaFoldDB" id="Q2QWW8"/>
<reference evidence="1" key="2">
    <citation type="submission" date="2005-04" db="EMBL/GenBank/DDBJ databases">
        <authorList>
            <person name="Buell C.R."/>
            <person name="Wing R.A."/>
            <person name="McCombie W.A."/>
            <person name="Ouyang S."/>
        </authorList>
    </citation>
    <scope>NUCLEOTIDE SEQUENCE</scope>
</reference>
<reference evidence="1" key="3">
    <citation type="submission" date="2006-01" db="EMBL/GenBank/DDBJ databases">
        <authorList>
            <person name="Buell R."/>
        </authorList>
    </citation>
    <scope>NUCLEOTIDE SEQUENCE</scope>
</reference>
<reference evidence="1" key="1">
    <citation type="journal article" date="2005" name="BMC Biol.">
        <title>The sequence of rice chromosomes 11 and 12, rich in disease resistance genes and recent gene duplications.</title>
        <authorList>
            <consortium name="The rice chromosomes 11 and 12 sequencing consortia"/>
        </authorList>
    </citation>
    <scope>NUCLEOTIDE SEQUENCE [LARGE SCALE GENOMIC DNA]</scope>
</reference>
<name>Q2QWW8_ORYSJ</name>
<accession>Q2QWW8</accession>
<organism evidence="1">
    <name type="scientific">Oryza sativa subsp. japonica</name>
    <name type="common">Rice</name>
    <dbReference type="NCBI Taxonomy" id="39947"/>
    <lineage>
        <taxon>Eukaryota</taxon>
        <taxon>Viridiplantae</taxon>
        <taxon>Streptophyta</taxon>
        <taxon>Embryophyta</taxon>
        <taxon>Tracheophyta</taxon>
        <taxon>Spermatophyta</taxon>
        <taxon>Magnoliopsida</taxon>
        <taxon>Liliopsida</taxon>
        <taxon>Poales</taxon>
        <taxon>Poaceae</taxon>
        <taxon>BOP clade</taxon>
        <taxon>Oryzoideae</taxon>
        <taxon>Oryzeae</taxon>
        <taxon>Oryzinae</taxon>
        <taxon>Oryza</taxon>
        <taxon>Oryza sativa</taxon>
    </lineage>
</organism>